<protein>
    <recommendedName>
        <fullName evidence="3">Cyclic lactone autoinducer peptide</fullName>
    </recommendedName>
</protein>
<evidence type="ECO:0000313" key="1">
    <source>
        <dbReference type="EMBL" id="EEP52683.1"/>
    </source>
</evidence>
<name>C4IM09_CLOBU</name>
<keyword evidence="2" id="KW-1185">Reference proteome</keyword>
<gene>
    <name evidence="1" type="ORF">CLP_0187</name>
</gene>
<dbReference type="HOGENOM" id="CLU_211403_0_0_9"/>
<dbReference type="InterPro" id="IPR009229">
    <property type="entry name" value="AgrD"/>
</dbReference>
<reference evidence="1 2" key="1">
    <citation type="submission" date="2009-08" db="EMBL/GenBank/DDBJ databases">
        <authorList>
            <person name="Shrivastava S."/>
            <person name="Brinkac L.B."/>
            <person name="Brown J.L."/>
            <person name="Bruce D.B."/>
            <person name="Detter C."/>
            <person name="Green L.D."/>
            <person name="Munk C.A."/>
            <person name="Rogers Y.C."/>
            <person name="Tapia R."/>
            <person name="Sims D.R."/>
            <person name="Smith L.A."/>
            <person name="Smith T.J."/>
            <person name="Sutton G."/>
            <person name="Brettin T."/>
        </authorList>
    </citation>
    <scope>NUCLEOTIDE SEQUENCE [LARGE SCALE GENOMIC DNA]</scope>
    <source>
        <strain evidence="2">E4 str. BoNT E BL5262</strain>
    </source>
</reference>
<dbReference type="EMBL" id="ACOM01000007">
    <property type="protein sequence ID" value="EEP52683.1"/>
    <property type="molecule type" value="Genomic_DNA"/>
</dbReference>
<dbReference type="NCBIfam" id="TIGR04223">
    <property type="entry name" value="quorum_AgrD"/>
    <property type="match status" value="1"/>
</dbReference>
<evidence type="ECO:0000313" key="2">
    <source>
        <dbReference type="Proteomes" id="UP000003081"/>
    </source>
</evidence>
<organism evidence="1 2">
    <name type="scientific">Clostridium butyricum E4 str. BoNT E BL5262</name>
    <dbReference type="NCBI Taxonomy" id="632245"/>
    <lineage>
        <taxon>Bacteria</taxon>
        <taxon>Bacillati</taxon>
        <taxon>Bacillota</taxon>
        <taxon>Clostridia</taxon>
        <taxon>Eubacteriales</taxon>
        <taxon>Clostridiaceae</taxon>
        <taxon>Clostridium</taxon>
    </lineage>
</organism>
<comment type="caution">
    <text evidence="1">The sequence shown here is derived from an EMBL/GenBank/DDBJ whole genome shotgun (WGS) entry which is preliminary data.</text>
</comment>
<proteinExistence type="predicted"/>
<dbReference type="Proteomes" id="UP000003081">
    <property type="component" value="Unassembled WGS sequence"/>
</dbReference>
<dbReference type="RefSeq" id="WP_003410148.1">
    <property type="nucleotide sequence ID" value="NZ_ACOM01000007.1"/>
</dbReference>
<sequence length="56" mass="6355">MKTTKKILSNRLCNKIAHSLGKTSIKISEKAMHKSCFCGVYETKIPMELLKNSNQK</sequence>
<evidence type="ECO:0008006" key="3">
    <source>
        <dbReference type="Google" id="ProtNLM"/>
    </source>
</evidence>
<accession>C4IM09</accession>
<dbReference type="AlphaFoldDB" id="C4IM09"/>